<feature type="transmembrane region" description="Helical" evidence="8">
    <location>
        <begin position="132"/>
        <end position="153"/>
    </location>
</feature>
<feature type="transmembrane region" description="Helical" evidence="8">
    <location>
        <begin position="39"/>
        <end position="58"/>
    </location>
</feature>
<feature type="transmembrane region" description="Helical" evidence="8">
    <location>
        <begin position="165"/>
        <end position="182"/>
    </location>
</feature>
<dbReference type="RefSeq" id="WP_250862011.1">
    <property type="nucleotide sequence ID" value="NZ_JAGSOJ010000007.1"/>
</dbReference>
<evidence type="ECO:0000313" key="10">
    <source>
        <dbReference type="Proteomes" id="UP001056429"/>
    </source>
</evidence>
<reference evidence="9" key="1">
    <citation type="journal article" date="2021" name="mSystems">
        <title>Bacteria and Archaea Synergistically Convert Glycine Betaine to Biogenic Methane in the Formosa Cold Seep of the South China Sea.</title>
        <authorList>
            <person name="Li L."/>
            <person name="Zhang W."/>
            <person name="Zhang S."/>
            <person name="Song L."/>
            <person name="Sun Q."/>
            <person name="Zhang H."/>
            <person name="Xiang H."/>
            <person name="Dong X."/>
        </authorList>
    </citation>
    <scope>NUCLEOTIDE SEQUENCE</scope>
    <source>
        <strain evidence="9">ZWT</strain>
    </source>
</reference>
<keyword evidence="5 8" id="KW-0406">Ion transport</keyword>
<evidence type="ECO:0000256" key="5">
    <source>
        <dbReference type="ARBA" id="ARBA00023065"/>
    </source>
</evidence>
<evidence type="ECO:0000256" key="7">
    <source>
        <dbReference type="ARBA" id="ARBA00023211"/>
    </source>
</evidence>
<evidence type="ECO:0000256" key="2">
    <source>
        <dbReference type="ARBA" id="ARBA00022475"/>
    </source>
</evidence>
<evidence type="ECO:0000313" key="9">
    <source>
        <dbReference type="EMBL" id="MCM1992845.1"/>
    </source>
</evidence>
<keyword evidence="3 8" id="KW-0812">Transmembrane</keyword>
<dbReference type="GO" id="GO:0005886">
    <property type="term" value="C:plasma membrane"/>
    <property type="evidence" value="ECO:0007669"/>
    <property type="project" value="UniProtKB-SubCell"/>
</dbReference>
<comment type="caution">
    <text evidence="9">The sequence shown here is derived from an EMBL/GenBank/DDBJ whole genome shotgun (WGS) entry which is preliminary data.</text>
</comment>
<sequence>MTFISIIIIAFGLAMDAFAVSITSGILIKDLKVRHALKIALFFGVFQGVMPLIGWILSIRFSKYIQSIDHWVSFLLLGYIGIKMIHEALKNDEDDDTGKNPLDLKILTILSIATSIDALVVGVSFAFLEVNIIYAALIIAIITLVCCFIGVFMGKKFGELFNKKAEIFGGVILVLMGVKILIEHLGYI</sequence>
<dbReference type="Proteomes" id="UP001056429">
    <property type="component" value="Unassembled WGS sequence"/>
</dbReference>
<dbReference type="InterPro" id="IPR003810">
    <property type="entry name" value="Mntp/YtaF"/>
</dbReference>
<dbReference type="PANTHER" id="PTHR35529:SF1">
    <property type="entry name" value="MANGANESE EFFLUX PUMP MNTP-RELATED"/>
    <property type="match status" value="1"/>
</dbReference>
<evidence type="ECO:0000256" key="3">
    <source>
        <dbReference type="ARBA" id="ARBA00022692"/>
    </source>
</evidence>
<keyword evidence="2 8" id="KW-1003">Cell membrane</keyword>
<accession>A0A9J6PDP9</accession>
<evidence type="ECO:0000256" key="4">
    <source>
        <dbReference type="ARBA" id="ARBA00022989"/>
    </source>
</evidence>
<name>A0A9J6PDP9_9CLOT</name>
<dbReference type="HAMAP" id="MF_01521">
    <property type="entry name" value="MntP_pump"/>
    <property type="match status" value="1"/>
</dbReference>
<keyword evidence="6 8" id="KW-0472">Membrane</keyword>
<keyword evidence="10" id="KW-1185">Reference proteome</keyword>
<keyword evidence="7 8" id="KW-0464">Manganese</keyword>
<dbReference type="AlphaFoldDB" id="A0A9J6PDP9"/>
<dbReference type="PANTHER" id="PTHR35529">
    <property type="entry name" value="MANGANESE EFFLUX PUMP MNTP-RELATED"/>
    <property type="match status" value="1"/>
</dbReference>
<feature type="transmembrane region" description="Helical" evidence="8">
    <location>
        <begin position="6"/>
        <end position="27"/>
    </location>
</feature>
<dbReference type="Pfam" id="PF02659">
    <property type="entry name" value="Mntp"/>
    <property type="match status" value="1"/>
</dbReference>
<comment type="subcellular location">
    <subcellularLocation>
        <location evidence="8">Cell membrane</location>
        <topology evidence="8">Multi-pass membrane protein</topology>
    </subcellularLocation>
</comment>
<keyword evidence="1 8" id="KW-0813">Transport</keyword>
<reference evidence="9" key="2">
    <citation type="submission" date="2021-04" db="EMBL/GenBank/DDBJ databases">
        <authorList>
            <person name="Dong X."/>
        </authorList>
    </citation>
    <scope>NUCLEOTIDE SEQUENCE</scope>
    <source>
        <strain evidence="9">ZWT</strain>
    </source>
</reference>
<protein>
    <recommendedName>
        <fullName evidence="8">Putative manganese efflux pump MntP</fullName>
    </recommendedName>
</protein>
<organism evidence="9 10">
    <name type="scientific">Oceanirhabdus seepicola</name>
    <dbReference type="NCBI Taxonomy" id="2828781"/>
    <lineage>
        <taxon>Bacteria</taxon>
        <taxon>Bacillati</taxon>
        <taxon>Bacillota</taxon>
        <taxon>Clostridia</taxon>
        <taxon>Eubacteriales</taxon>
        <taxon>Clostridiaceae</taxon>
        <taxon>Oceanirhabdus</taxon>
    </lineage>
</organism>
<comment type="function">
    <text evidence="8">Probably functions as a manganese efflux pump.</text>
</comment>
<evidence type="ECO:0000256" key="6">
    <source>
        <dbReference type="ARBA" id="ARBA00023136"/>
    </source>
</evidence>
<dbReference type="InterPro" id="IPR022929">
    <property type="entry name" value="Put_MntP"/>
</dbReference>
<dbReference type="EMBL" id="JAGSOJ010000007">
    <property type="protein sequence ID" value="MCM1992845.1"/>
    <property type="molecule type" value="Genomic_DNA"/>
</dbReference>
<evidence type="ECO:0000256" key="8">
    <source>
        <dbReference type="HAMAP-Rule" id="MF_01521"/>
    </source>
</evidence>
<feature type="transmembrane region" description="Helical" evidence="8">
    <location>
        <begin position="106"/>
        <end position="126"/>
    </location>
</feature>
<comment type="similarity">
    <text evidence="8">Belongs to the MntP (TC 9.B.29) family.</text>
</comment>
<keyword evidence="4 8" id="KW-1133">Transmembrane helix</keyword>
<dbReference type="GO" id="GO:0005384">
    <property type="term" value="F:manganese ion transmembrane transporter activity"/>
    <property type="evidence" value="ECO:0007669"/>
    <property type="project" value="UniProtKB-UniRule"/>
</dbReference>
<evidence type="ECO:0000256" key="1">
    <source>
        <dbReference type="ARBA" id="ARBA00022448"/>
    </source>
</evidence>
<proteinExistence type="inferred from homology"/>
<gene>
    <name evidence="8" type="primary">mntP</name>
    <name evidence="9" type="ORF">KDK92_24260</name>
</gene>